<accession>A0A399JEB6</accession>
<proteinExistence type="predicted"/>
<evidence type="ECO:0000313" key="1">
    <source>
        <dbReference type="EMBL" id="RII43574.1"/>
    </source>
</evidence>
<protein>
    <recommendedName>
        <fullName evidence="3">GNAT family N-acetyltransferase</fullName>
    </recommendedName>
</protein>
<sequence length="69" mass="7488">MEELFVLAWAAGQHLMADAVASGNSGSLGPHHKLGFENAGTLKRVGTKFRRRLDPRYLTLRPNDAATPA</sequence>
<evidence type="ECO:0008006" key="3">
    <source>
        <dbReference type="Google" id="ProtNLM"/>
    </source>
</evidence>
<dbReference type="Proteomes" id="UP000265419">
    <property type="component" value="Unassembled WGS sequence"/>
</dbReference>
<name>A0A399JEB6_9MICC</name>
<organism evidence="1 2">
    <name type="scientific">Galactobacter valiniphilus</name>
    <dbReference type="NCBI Taxonomy" id="2676122"/>
    <lineage>
        <taxon>Bacteria</taxon>
        <taxon>Bacillati</taxon>
        <taxon>Actinomycetota</taxon>
        <taxon>Actinomycetes</taxon>
        <taxon>Micrococcales</taxon>
        <taxon>Micrococcaceae</taxon>
        <taxon>Galactobacter</taxon>
    </lineage>
</organism>
<gene>
    <name evidence="1" type="ORF">DWB68_01305</name>
</gene>
<evidence type="ECO:0000313" key="2">
    <source>
        <dbReference type="Proteomes" id="UP000265419"/>
    </source>
</evidence>
<dbReference type="EMBL" id="QQXK01000002">
    <property type="protein sequence ID" value="RII43574.1"/>
    <property type="molecule type" value="Genomic_DNA"/>
</dbReference>
<keyword evidence="2" id="KW-1185">Reference proteome</keyword>
<dbReference type="Gene3D" id="3.40.630.30">
    <property type="match status" value="1"/>
</dbReference>
<reference evidence="1 2" key="1">
    <citation type="submission" date="2018-07" db="EMBL/GenBank/DDBJ databases">
        <title>Arthrobacter sp. nov., isolated from raw cow's milk with high bacterial count.</title>
        <authorList>
            <person name="Hahne J."/>
            <person name="Isele D."/>
            <person name="Lipski A."/>
        </authorList>
    </citation>
    <scope>NUCLEOTIDE SEQUENCE [LARGE SCALE GENOMIC DNA]</scope>
    <source>
        <strain evidence="1 2">JZ R-35</strain>
    </source>
</reference>
<dbReference type="AlphaFoldDB" id="A0A399JEB6"/>
<comment type="caution">
    <text evidence="1">The sequence shown here is derived from an EMBL/GenBank/DDBJ whole genome shotgun (WGS) entry which is preliminary data.</text>
</comment>
<dbReference type="RefSeq" id="WP_119423333.1">
    <property type="nucleotide sequence ID" value="NZ_QQXK01000002.1"/>
</dbReference>